<evidence type="ECO:0000313" key="2">
    <source>
        <dbReference type="Proteomes" id="UP000002035"/>
    </source>
</evidence>
<proteinExistence type="predicted"/>
<dbReference type="Proteomes" id="UP000002035">
    <property type="component" value="Unassembled WGS sequence"/>
</dbReference>
<keyword evidence="2" id="KW-1185">Reference proteome</keyword>
<name>C5G0J6_ARTOC</name>
<dbReference type="AlphaFoldDB" id="C5G0J6"/>
<evidence type="ECO:0000313" key="1">
    <source>
        <dbReference type="EMBL" id="EEQ35649.1"/>
    </source>
</evidence>
<organism evidence="1 2">
    <name type="scientific">Arthroderma otae (strain ATCC MYA-4605 / CBS 113480)</name>
    <name type="common">Microsporum canis</name>
    <dbReference type="NCBI Taxonomy" id="554155"/>
    <lineage>
        <taxon>Eukaryota</taxon>
        <taxon>Fungi</taxon>
        <taxon>Dikarya</taxon>
        <taxon>Ascomycota</taxon>
        <taxon>Pezizomycotina</taxon>
        <taxon>Eurotiomycetes</taxon>
        <taxon>Eurotiomycetidae</taxon>
        <taxon>Onygenales</taxon>
        <taxon>Arthrodermataceae</taxon>
        <taxon>Microsporum</taxon>
    </lineage>
</organism>
<dbReference type="RefSeq" id="XP_002842637.1">
    <property type="nucleotide sequence ID" value="XM_002842591.1"/>
</dbReference>
<dbReference type="GeneID" id="9224121"/>
<gene>
    <name evidence="1" type="ORF">MCYG_08468</name>
</gene>
<protein>
    <submittedName>
        <fullName evidence="1">Uncharacterized protein</fullName>
    </submittedName>
</protein>
<accession>C5G0J6</accession>
<dbReference type="VEuPathDB" id="FungiDB:MCYG_08468"/>
<reference evidence="2" key="1">
    <citation type="journal article" date="2012" name="MBio">
        <title>Comparative genome analysis of Trichophyton rubrum and related dermatophytes reveals candidate genes involved in infection.</title>
        <authorList>
            <person name="Martinez D.A."/>
            <person name="Oliver B.G."/>
            <person name="Graeser Y."/>
            <person name="Goldberg J.M."/>
            <person name="Li W."/>
            <person name="Martinez-Rossi N.M."/>
            <person name="Monod M."/>
            <person name="Shelest E."/>
            <person name="Barton R.C."/>
            <person name="Birch E."/>
            <person name="Brakhage A.A."/>
            <person name="Chen Z."/>
            <person name="Gurr S.J."/>
            <person name="Heiman D."/>
            <person name="Heitman J."/>
            <person name="Kosti I."/>
            <person name="Rossi A."/>
            <person name="Saif S."/>
            <person name="Samalova M."/>
            <person name="Saunders C.W."/>
            <person name="Shea T."/>
            <person name="Summerbell R.C."/>
            <person name="Xu J."/>
            <person name="Young S."/>
            <person name="Zeng Q."/>
            <person name="Birren B.W."/>
            <person name="Cuomo C.A."/>
            <person name="White T.C."/>
        </authorList>
    </citation>
    <scope>NUCLEOTIDE SEQUENCE [LARGE SCALE GENOMIC DNA]</scope>
    <source>
        <strain evidence="2">ATCC MYA-4605 / CBS 113480</strain>
    </source>
</reference>
<dbReference type="HOGENOM" id="CLU_2276837_0_0_1"/>
<dbReference type="EMBL" id="DS995709">
    <property type="protein sequence ID" value="EEQ35649.1"/>
    <property type="molecule type" value="Genomic_DNA"/>
</dbReference>
<sequence>MPPHTTCRRQIMSVISSRSAGRRLLVAKHHKGLNVQWGPLDILDASRTLKHYPTIQHKLTYQHSSMSSVPTALSFTVPYNLLQHFLARLFVISPLCLMQPGI</sequence>